<feature type="transmembrane region" description="Helical" evidence="7">
    <location>
        <begin position="325"/>
        <end position="350"/>
    </location>
</feature>
<evidence type="ECO:0000259" key="8">
    <source>
        <dbReference type="Pfam" id="PF00999"/>
    </source>
</evidence>
<evidence type="ECO:0000256" key="4">
    <source>
        <dbReference type="ARBA" id="ARBA00022989"/>
    </source>
</evidence>
<dbReference type="InterPro" id="IPR038770">
    <property type="entry name" value="Na+/solute_symporter_sf"/>
</dbReference>
<keyword evidence="3 7" id="KW-0812">Transmembrane</keyword>
<feature type="transmembrane region" description="Helical" evidence="7">
    <location>
        <begin position="182"/>
        <end position="205"/>
    </location>
</feature>
<dbReference type="GO" id="GO:1902600">
    <property type="term" value="P:proton transmembrane transport"/>
    <property type="evidence" value="ECO:0007669"/>
    <property type="project" value="InterPro"/>
</dbReference>
<reference evidence="9 10" key="1">
    <citation type="submission" date="2016-10" db="EMBL/GenBank/DDBJ databases">
        <authorList>
            <person name="de Groot N.N."/>
        </authorList>
    </citation>
    <scope>NUCLEOTIDE SEQUENCE [LARGE SCALE GENOMIC DNA]</scope>
    <source>
        <strain evidence="9 10">CGMCC 4.2023</strain>
    </source>
</reference>
<dbReference type="PANTHER" id="PTHR32468:SF0">
    <property type="entry name" value="K(+)_H(+) ANTIPORTER 1"/>
    <property type="match status" value="1"/>
</dbReference>
<evidence type="ECO:0000256" key="3">
    <source>
        <dbReference type="ARBA" id="ARBA00022692"/>
    </source>
</evidence>
<feature type="transmembrane region" description="Helical" evidence="7">
    <location>
        <begin position="248"/>
        <end position="267"/>
    </location>
</feature>
<keyword evidence="2" id="KW-0813">Transport</keyword>
<evidence type="ECO:0000256" key="5">
    <source>
        <dbReference type="ARBA" id="ARBA00023065"/>
    </source>
</evidence>
<dbReference type="OrthoDB" id="9793589at2"/>
<name>A0A1H6E9T9_9ACTN</name>
<gene>
    <name evidence="9" type="ORF">SAMN05216223_12825</name>
</gene>
<feature type="transmembrane region" description="Helical" evidence="7">
    <location>
        <begin position="147"/>
        <end position="170"/>
    </location>
</feature>
<comment type="subcellular location">
    <subcellularLocation>
        <location evidence="1">Membrane</location>
        <topology evidence="1">Multi-pass membrane protein</topology>
    </subcellularLocation>
</comment>
<feature type="transmembrane region" description="Helical" evidence="7">
    <location>
        <begin position="301"/>
        <end position="319"/>
    </location>
</feature>
<feature type="transmembrane region" description="Helical" evidence="7">
    <location>
        <begin position="217"/>
        <end position="236"/>
    </location>
</feature>
<dbReference type="PANTHER" id="PTHR32468">
    <property type="entry name" value="CATION/H + ANTIPORTER"/>
    <property type="match status" value="1"/>
</dbReference>
<dbReference type="Gene3D" id="1.20.1530.20">
    <property type="match status" value="1"/>
</dbReference>
<evidence type="ECO:0000313" key="10">
    <source>
        <dbReference type="Proteomes" id="UP000236754"/>
    </source>
</evidence>
<dbReference type="Pfam" id="PF00999">
    <property type="entry name" value="Na_H_Exchanger"/>
    <property type="match status" value="1"/>
</dbReference>
<organism evidence="9 10">
    <name type="scientific">Actinacidiphila yanglinensis</name>
    <dbReference type="NCBI Taxonomy" id="310779"/>
    <lineage>
        <taxon>Bacteria</taxon>
        <taxon>Bacillati</taxon>
        <taxon>Actinomycetota</taxon>
        <taxon>Actinomycetes</taxon>
        <taxon>Kitasatosporales</taxon>
        <taxon>Streptomycetaceae</taxon>
        <taxon>Actinacidiphila</taxon>
    </lineage>
</organism>
<accession>A0A1H6E9T9</accession>
<feature type="transmembrane region" description="Helical" evidence="7">
    <location>
        <begin position="39"/>
        <end position="59"/>
    </location>
</feature>
<feature type="transmembrane region" description="Helical" evidence="7">
    <location>
        <begin position="12"/>
        <end position="32"/>
    </location>
</feature>
<proteinExistence type="predicted"/>
<evidence type="ECO:0000256" key="6">
    <source>
        <dbReference type="ARBA" id="ARBA00023136"/>
    </source>
</evidence>
<dbReference type="RefSeq" id="WP_103890595.1">
    <property type="nucleotide sequence ID" value="NZ_FNVU01000028.1"/>
</dbReference>
<feature type="transmembrane region" description="Helical" evidence="7">
    <location>
        <begin position="112"/>
        <end position="135"/>
    </location>
</feature>
<keyword evidence="4 7" id="KW-1133">Transmembrane helix</keyword>
<protein>
    <submittedName>
        <fullName evidence="9">Transporter, CPA2 family</fullName>
    </submittedName>
</protein>
<feature type="transmembrane region" description="Helical" evidence="7">
    <location>
        <begin position="394"/>
        <end position="412"/>
    </location>
</feature>
<evidence type="ECO:0000313" key="9">
    <source>
        <dbReference type="EMBL" id="SEG93595.1"/>
    </source>
</evidence>
<dbReference type="EMBL" id="FNVU01000028">
    <property type="protein sequence ID" value="SEG93595.1"/>
    <property type="molecule type" value="Genomic_DNA"/>
</dbReference>
<feature type="domain" description="Cation/H+ exchanger transmembrane" evidence="8">
    <location>
        <begin position="27"/>
        <end position="414"/>
    </location>
</feature>
<dbReference type="InterPro" id="IPR006153">
    <property type="entry name" value="Cation/H_exchanger_TM"/>
</dbReference>
<keyword evidence="10" id="KW-1185">Reference proteome</keyword>
<sequence length="443" mass="45475">MTSTGPVPPIAAHSLLVFLLQCGLLLLLAHALSRLATRCGLPSVVGELGVGVLLGPTVLRHVDPALSGWLLPRSAEQFHLLDAVGEFGVLLLVATTGMELDLGLVRRRGRAALGISLIGLAVPLGLGILVGWHLPASFVGTGPGHRHVFALFLGVALCVSAIPVIAKTLSDMNLLHRNVGQLTMAAGIIDDVVGWVLLSFVSSVAAGGMRASSVGHALMWLAVVVGAAGTVGQLAVRAALDWAERAGGGGATVAVAAGTVLLCAAATQAMSLEPVLGALVAGIMLRWGRTDGLARIAPLRTVTMGVLAPLFFATAGLRVDLTELVHPQVLCVALIVLTVAVLGKFAGAFLGARFGRLNRWEALAVGAGMNARGVVEVVVASVGLRLGILTTSSYTIVVLVAVVTSVMAPPILRFATRAIEHTAEEGLRARVAALARGEQTDVL</sequence>
<evidence type="ECO:0000256" key="7">
    <source>
        <dbReference type="SAM" id="Phobius"/>
    </source>
</evidence>
<keyword evidence="6 7" id="KW-0472">Membrane</keyword>
<evidence type="ECO:0000256" key="2">
    <source>
        <dbReference type="ARBA" id="ARBA00022448"/>
    </source>
</evidence>
<feature type="transmembrane region" description="Helical" evidence="7">
    <location>
        <begin position="79"/>
        <end position="100"/>
    </location>
</feature>
<dbReference type="GO" id="GO:0016020">
    <property type="term" value="C:membrane"/>
    <property type="evidence" value="ECO:0007669"/>
    <property type="project" value="UniProtKB-SubCell"/>
</dbReference>
<dbReference type="AlphaFoldDB" id="A0A1H6E9T9"/>
<keyword evidence="5" id="KW-0406">Ion transport</keyword>
<evidence type="ECO:0000256" key="1">
    <source>
        <dbReference type="ARBA" id="ARBA00004141"/>
    </source>
</evidence>
<dbReference type="GO" id="GO:0015297">
    <property type="term" value="F:antiporter activity"/>
    <property type="evidence" value="ECO:0007669"/>
    <property type="project" value="InterPro"/>
</dbReference>
<dbReference type="InterPro" id="IPR050794">
    <property type="entry name" value="CPA2_transporter"/>
</dbReference>
<dbReference type="Proteomes" id="UP000236754">
    <property type="component" value="Unassembled WGS sequence"/>
</dbReference>